<evidence type="ECO:0000313" key="1">
    <source>
        <dbReference type="EMBL" id="DAF86591.1"/>
    </source>
</evidence>
<accession>A0A8S5TWN6</accession>
<sequence>MNEKINEAIKQSGLKKKWIAAQLDITYNSLRRKLKGEIPFTKLELEKIYSILEKYI</sequence>
<reference evidence="1" key="1">
    <citation type="journal article" date="2021" name="Proc. Natl. Acad. Sci. U.S.A.">
        <title>A Catalog of Tens of Thousands of Viruses from Human Metagenomes Reveals Hidden Associations with Chronic Diseases.</title>
        <authorList>
            <person name="Tisza M.J."/>
            <person name="Buck C.B."/>
        </authorList>
    </citation>
    <scope>NUCLEOTIDE SEQUENCE</scope>
    <source>
        <strain evidence="1">Ctcx61</strain>
    </source>
</reference>
<proteinExistence type="predicted"/>
<organism evidence="1">
    <name type="scientific">Siphoviridae sp. ctcx61</name>
    <dbReference type="NCBI Taxonomy" id="2825575"/>
    <lineage>
        <taxon>Viruses</taxon>
        <taxon>Duplodnaviria</taxon>
        <taxon>Heunggongvirae</taxon>
        <taxon>Uroviricota</taxon>
        <taxon>Caudoviricetes</taxon>
    </lineage>
</organism>
<name>A0A8S5TWN6_9CAUD</name>
<dbReference type="EMBL" id="BK015949">
    <property type="protein sequence ID" value="DAF86591.1"/>
    <property type="molecule type" value="Genomic_DNA"/>
</dbReference>
<protein>
    <submittedName>
        <fullName evidence="1">Regulatory protein</fullName>
    </submittedName>
</protein>